<dbReference type="AlphaFoldDB" id="A0A5B6V0M3"/>
<keyword evidence="2" id="KW-0808">Transferase</keyword>
<sequence length="165" mass="18571">MAKVIANRLRIVMDKCIDLAQSAFVPGRLISDNVLLAYEFLHTLKHKREGKKGLMAVKLDMGKAYDMVEWNFVEEIIKKLGFDSEWVALLMKCVTTMSYSVVLNGVRQGNPLSPFLFLFCGEGLSSLTRLAMQGKIIREVKASRSSPQVSHLLFTDDYILFGGSY</sequence>
<feature type="domain" description="Reverse transcriptase" evidence="1">
    <location>
        <begin position="1"/>
        <end position="165"/>
    </location>
</feature>
<gene>
    <name evidence="2" type="ORF">EPI10_029149</name>
</gene>
<comment type="caution">
    <text evidence="2">The sequence shown here is derived from an EMBL/GenBank/DDBJ whole genome shotgun (WGS) entry which is preliminary data.</text>
</comment>
<dbReference type="PANTHER" id="PTHR46890:SF48">
    <property type="entry name" value="RNA-DIRECTED DNA POLYMERASE"/>
    <property type="match status" value="1"/>
</dbReference>
<dbReference type="Proteomes" id="UP000325315">
    <property type="component" value="Unassembled WGS sequence"/>
</dbReference>
<evidence type="ECO:0000313" key="2">
    <source>
        <dbReference type="EMBL" id="KAA3462686.1"/>
    </source>
</evidence>
<dbReference type="Pfam" id="PF00078">
    <property type="entry name" value="RVT_1"/>
    <property type="match status" value="1"/>
</dbReference>
<proteinExistence type="predicted"/>
<dbReference type="CDD" id="cd01650">
    <property type="entry name" value="RT_nLTR_like"/>
    <property type="match status" value="1"/>
</dbReference>
<keyword evidence="2" id="KW-0695">RNA-directed DNA polymerase</keyword>
<reference evidence="3" key="1">
    <citation type="journal article" date="2019" name="Plant Biotechnol. J.">
        <title>Genome sequencing of the Australian wild diploid species Gossypium australe highlights disease resistance and delayed gland morphogenesis.</title>
        <authorList>
            <person name="Cai Y."/>
            <person name="Cai X."/>
            <person name="Wang Q."/>
            <person name="Wang P."/>
            <person name="Zhang Y."/>
            <person name="Cai C."/>
            <person name="Xu Y."/>
            <person name="Wang K."/>
            <person name="Zhou Z."/>
            <person name="Wang C."/>
            <person name="Geng S."/>
            <person name="Li B."/>
            <person name="Dong Q."/>
            <person name="Hou Y."/>
            <person name="Wang H."/>
            <person name="Ai P."/>
            <person name="Liu Z."/>
            <person name="Yi F."/>
            <person name="Sun M."/>
            <person name="An G."/>
            <person name="Cheng J."/>
            <person name="Zhang Y."/>
            <person name="Shi Q."/>
            <person name="Xie Y."/>
            <person name="Shi X."/>
            <person name="Chang Y."/>
            <person name="Huang F."/>
            <person name="Chen Y."/>
            <person name="Hong S."/>
            <person name="Mi L."/>
            <person name="Sun Q."/>
            <person name="Zhang L."/>
            <person name="Zhou B."/>
            <person name="Peng R."/>
            <person name="Zhang X."/>
            <person name="Liu F."/>
        </authorList>
    </citation>
    <scope>NUCLEOTIDE SEQUENCE [LARGE SCALE GENOMIC DNA]</scope>
    <source>
        <strain evidence="3">cv. PA1801</strain>
    </source>
</reference>
<accession>A0A5B6V0M3</accession>
<dbReference type="OrthoDB" id="1932527at2759"/>
<name>A0A5B6V0M3_9ROSI</name>
<evidence type="ECO:0000313" key="3">
    <source>
        <dbReference type="Proteomes" id="UP000325315"/>
    </source>
</evidence>
<organism evidence="2 3">
    <name type="scientific">Gossypium australe</name>
    <dbReference type="NCBI Taxonomy" id="47621"/>
    <lineage>
        <taxon>Eukaryota</taxon>
        <taxon>Viridiplantae</taxon>
        <taxon>Streptophyta</taxon>
        <taxon>Embryophyta</taxon>
        <taxon>Tracheophyta</taxon>
        <taxon>Spermatophyta</taxon>
        <taxon>Magnoliopsida</taxon>
        <taxon>eudicotyledons</taxon>
        <taxon>Gunneridae</taxon>
        <taxon>Pentapetalae</taxon>
        <taxon>rosids</taxon>
        <taxon>malvids</taxon>
        <taxon>Malvales</taxon>
        <taxon>Malvaceae</taxon>
        <taxon>Malvoideae</taxon>
        <taxon>Gossypium</taxon>
    </lineage>
</organism>
<keyword evidence="3" id="KW-1185">Reference proteome</keyword>
<dbReference type="EMBL" id="SMMG02000009">
    <property type="protein sequence ID" value="KAA3462686.1"/>
    <property type="molecule type" value="Genomic_DNA"/>
</dbReference>
<dbReference type="PANTHER" id="PTHR46890">
    <property type="entry name" value="NON-LTR RETROLELEMENT REVERSE TRANSCRIPTASE-LIKE PROTEIN-RELATED"/>
    <property type="match status" value="1"/>
</dbReference>
<dbReference type="InterPro" id="IPR000477">
    <property type="entry name" value="RT_dom"/>
</dbReference>
<dbReference type="InterPro" id="IPR052343">
    <property type="entry name" value="Retrotransposon-Effector_Assoc"/>
</dbReference>
<dbReference type="GO" id="GO:0003964">
    <property type="term" value="F:RNA-directed DNA polymerase activity"/>
    <property type="evidence" value="ECO:0007669"/>
    <property type="project" value="UniProtKB-KW"/>
</dbReference>
<dbReference type="PROSITE" id="PS50878">
    <property type="entry name" value="RT_POL"/>
    <property type="match status" value="1"/>
</dbReference>
<evidence type="ECO:0000259" key="1">
    <source>
        <dbReference type="PROSITE" id="PS50878"/>
    </source>
</evidence>
<protein>
    <submittedName>
        <fullName evidence="2">Reverse transcriptase</fullName>
    </submittedName>
</protein>
<keyword evidence="2" id="KW-0548">Nucleotidyltransferase</keyword>